<evidence type="ECO:0000313" key="3">
    <source>
        <dbReference type="Proteomes" id="UP000199135"/>
    </source>
</evidence>
<organism evidence="2 3">
    <name type="scientific">Parafannyhessea umbonata</name>
    <dbReference type="NCBI Taxonomy" id="604330"/>
    <lineage>
        <taxon>Bacteria</taxon>
        <taxon>Bacillati</taxon>
        <taxon>Actinomycetota</taxon>
        <taxon>Coriobacteriia</taxon>
        <taxon>Coriobacteriales</taxon>
        <taxon>Atopobiaceae</taxon>
        <taxon>Parafannyhessea</taxon>
    </lineage>
</organism>
<comment type="caution">
    <text evidence="2">The sequence shown here is derived from an EMBL/GenBank/DDBJ whole genome shotgun (WGS) entry which is preliminary data.</text>
</comment>
<dbReference type="SUPFAM" id="SSF53067">
    <property type="entry name" value="Actin-like ATPase domain"/>
    <property type="match status" value="1"/>
</dbReference>
<comment type="similarity">
    <text evidence="1">Belongs to the ROK (NagC/XylR) family.</text>
</comment>
<evidence type="ECO:0000313" key="2">
    <source>
        <dbReference type="EMBL" id="SEH55234.1"/>
    </source>
</evidence>
<accession>A0A1H6J8H0</accession>
<reference evidence="2 3" key="1">
    <citation type="submission" date="2016-10" db="EMBL/GenBank/DDBJ databases">
        <authorList>
            <person name="Varghese N."/>
            <person name="Submissions S."/>
        </authorList>
    </citation>
    <scope>NUCLEOTIDE SEQUENCE [LARGE SCALE GENOMIC DNA]</scope>
    <source>
        <strain evidence="2 3">WCP15</strain>
    </source>
</reference>
<proteinExistence type="inferred from homology"/>
<dbReference type="Gene3D" id="3.30.420.40">
    <property type="match status" value="2"/>
</dbReference>
<protein>
    <submittedName>
        <fullName evidence="2">Glucokinase</fullName>
    </submittedName>
</protein>
<keyword evidence="3" id="KW-1185">Reference proteome</keyword>
<dbReference type="InterPro" id="IPR043129">
    <property type="entry name" value="ATPase_NBD"/>
</dbReference>
<name>A0A1H6J8H0_9ACTN</name>
<dbReference type="PANTHER" id="PTHR18964:SF149">
    <property type="entry name" value="BIFUNCTIONAL UDP-N-ACETYLGLUCOSAMINE 2-EPIMERASE_N-ACETYLMANNOSAMINE KINASE"/>
    <property type="match status" value="1"/>
</dbReference>
<gene>
    <name evidence="2" type="ORF">SAMN05216447_105100</name>
</gene>
<sequence>MSAGEKSATPIRVVCGIDVGGTRTKVGLVDASRPGRVMALDVFPTERESEGAFYRGIAESVCRLVAQTGTRPVGAGVSIGSYVFSDGTIDGLSSMVPFLTHGHPLGQQMSVTLGLPVRVDNDARLICMAEALAGEGRGFGRVLTLTLGTGIGFGLVEDGRLVEGEPRGHLAGHVCVRERDDDPWIDESPCYCGLEGCLEQTCSGTALERVVHRVLGPAVTNKDLFQRSVAGDPVARRVVDRFLGYLLRALNQYVYLYCPDVIVLGGGVARGLESYVDRLQRGIVAEVYQGQHTELRVTRLREESGVIGAAGLVSN</sequence>
<dbReference type="Proteomes" id="UP000199135">
    <property type="component" value="Unassembled WGS sequence"/>
</dbReference>
<dbReference type="PANTHER" id="PTHR18964">
    <property type="entry name" value="ROK (REPRESSOR, ORF, KINASE) FAMILY"/>
    <property type="match status" value="1"/>
</dbReference>
<dbReference type="EMBL" id="FNWT01000005">
    <property type="protein sequence ID" value="SEH55234.1"/>
    <property type="molecule type" value="Genomic_DNA"/>
</dbReference>
<evidence type="ECO:0000256" key="1">
    <source>
        <dbReference type="ARBA" id="ARBA00006479"/>
    </source>
</evidence>
<dbReference type="InterPro" id="IPR000600">
    <property type="entry name" value="ROK"/>
</dbReference>
<dbReference type="Pfam" id="PF00480">
    <property type="entry name" value="ROK"/>
    <property type="match status" value="1"/>
</dbReference>